<dbReference type="AlphaFoldDB" id="A0A6A6XTJ9"/>
<dbReference type="OrthoDB" id="3796480at2759"/>
<feature type="compositionally biased region" description="Polar residues" evidence="1">
    <location>
        <begin position="87"/>
        <end position="103"/>
    </location>
</feature>
<dbReference type="EMBL" id="MU001766">
    <property type="protein sequence ID" value="KAF2799355.1"/>
    <property type="molecule type" value="Genomic_DNA"/>
</dbReference>
<protein>
    <submittedName>
        <fullName evidence="2">Uncharacterized protein</fullName>
    </submittedName>
</protein>
<feature type="compositionally biased region" description="Basic and acidic residues" evidence="1">
    <location>
        <begin position="206"/>
        <end position="220"/>
    </location>
</feature>
<dbReference type="Proteomes" id="UP000799757">
    <property type="component" value="Unassembled WGS sequence"/>
</dbReference>
<feature type="region of interest" description="Disordered" evidence="1">
    <location>
        <begin position="62"/>
        <end position="124"/>
    </location>
</feature>
<organism evidence="2 3">
    <name type="scientific">Melanomma pulvis-pyrius CBS 109.77</name>
    <dbReference type="NCBI Taxonomy" id="1314802"/>
    <lineage>
        <taxon>Eukaryota</taxon>
        <taxon>Fungi</taxon>
        <taxon>Dikarya</taxon>
        <taxon>Ascomycota</taxon>
        <taxon>Pezizomycotina</taxon>
        <taxon>Dothideomycetes</taxon>
        <taxon>Pleosporomycetidae</taxon>
        <taxon>Pleosporales</taxon>
        <taxon>Melanommataceae</taxon>
        <taxon>Melanomma</taxon>
    </lineage>
</organism>
<proteinExistence type="predicted"/>
<sequence length="230" mass="25978">MSTFSLEDFDKHIQDLRSQLAFLTCTLDATDHNAPDWLATDLIALRNKSGRLHDDMQRFRDQVESEGLGVKKASSKRLSLEGAKPKLSTSSSTYVADPSTSKDTPAPSSPPVQPPTPKQPNPENDYVVQHIDVTDEVNRRLQENRLRRLMDSPSTSQKRKYNADTRGLETGEGDEDLENEAAGFLDRERSPKKLRASLGFEERLKRKEGVARGEGDDKVDNQMSHKRRRM</sequence>
<evidence type="ECO:0000313" key="3">
    <source>
        <dbReference type="Proteomes" id="UP000799757"/>
    </source>
</evidence>
<keyword evidence="3" id="KW-1185">Reference proteome</keyword>
<gene>
    <name evidence="2" type="ORF">K505DRAFT_404689</name>
</gene>
<name>A0A6A6XTJ9_9PLEO</name>
<evidence type="ECO:0000313" key="2">
    <source>
        <dbReference type="EMBL" id="KAF2799355.1"/>
    </source>
</evidence>
<feature type="region of interest" description="Disordered" evidence="1">
    <location>
        <begin position="144"/>
        <end position="178"/>
    </location>
</feature>
<feature type="compositionally biased region" description="Pro residues" evidence="1">
    <location>
        <begin position="107"/>
        <end position="120"/>
    </location>
</feature>
<evidence type="ECO:0000256" key="1">
    <source>
        <dbReference type="SAM" id="MobiDB-lite"/>
    </source>
</evidence>
<reference evidence="2" key="1">
    <citation type="journal article" date="2020" name="Stud. Mycol.">
        <title>101 Dothideomycetes genomes: a test case for predicting lifestyles and emergence of pathogens.</title>
        <authorList>
            <person name="Haridas S."/>
            <person name="Albert R."/>
            <person name="Binder M."/>
            <person name="Bloem J."/>
            <person name="Labutti K."/>
            <person name="Salamov A."/>
            <person name="Andreopoulos B."/>
            <person name="Baker S."/>
            <person name="Barry K."/>
            <person name="Bills G."/>
            <person name="Bluhm B."/>
            <person name="Cannon C."/>
            <person name="Castanera R."/>
            <person name="Culley D."/>
            <person name="Daum C."/>
            <person name="Ezra D."/>
            <person name="Gonzalez J."/>
            <person name="Henrissat B."/>
            <person name="Kuo A."/>
            <person name="Liang C."/>
            <person name="Lipzen A."/>
            <person name="Lutzoni F."/>
            <person name="Magnuson J."/>
            <person name="Mondo S."/>
            <person name="Nolan M."/>
            <person name="Ohm R."/>
            <person name="Pangilinan J."/>
            <person name="Park H.-J."/>
            <person name="Ramirez L."/>
            <person name="Alfaro M."/>
            <person name="Sun H."/>
            <person name="Tritt A."/>
            <person name="Yoshinaga Y."/>
            <person name="Zwiers L.-H."/>
            <person name="Turgeon B."/>
            <person name="Goodwin S."/>
            <person name="Spatafora J."/>
            <person name="Crous P."/>
            <person name="Grigoriev I."/>
        </authorList>
    </citation>
    <scope>NUCLEOTIDE SEQUENCE</scope>
    <source>
        <strain evidence="2">CBS 109.77</strain>
    </source>
</reference>
<accession>A0A6A6XTJ9</accession>
<feature type="region of interest" description="Disordered" evidence="1">
    <location>
        <begin position="206"/>
        <end position="230"/>
    </location>
</feature>